<proteinExistence type="predicted"/>
<dbReference type="FunFam" id="3.30.70.270:FF:000001">
    <property type="entry name" value="Diguanylate cyclase domain protein"/>
    <property type="match status" value="1"/>
</dbReference>
<reference evidence="4" key="1">
    <citation type="submission" date="2019-09" db="EMBL/GenBank/DDBJ databases">
        <title>Complete genome sequencing of four Arcobacter species reveals a diverse suite of mobile elements.</title>
        <authorList>
            <person name="Miller W.G."/>
            <person name="Yee E."/>
            <person name="Bono J.L."/>
        </authorList>
    </citation>
    <scope>NUCLEOTIDE SEQUENCE [LARGE SCALE GENOMIC DNA]</scope>
    <source>
        <strain evidence="4">LMG 26638</strain>
    </source>
</reference>
<dbReference type="EC" id="2.7.7.65" evidence="1"/>
<dbReference type="EMBL" id="CP035928">
    <property type="protein sequence ID" value="QEP35296.1"/>
    <property type="molecule type" value="Genomic_DNA"/>
</dbReference>
<evidence type="ECO:0000256" key="2">
    <source>
        <dbReference type="ARBA" id="ARBA00034247"/>
    </source>
</evidence>
<accession>A0A5C2HDQ8</accession>
<dbReference type="PROSITE" id="PS50887">
    <property type="entry name" value="GGDEF"/>
    <property type="match status" value="1"/>
</dbReference>
<dbReference type="SMART" id="SM00267">
    <property type="entry name" value="GGDEF"/>
    <property type="match status" value="1"/>
</dbReference>
<evidence type="ECO:0000256" key="1">
    <source>
        <dbReference type="ARBA" id="ARBA00012528"/>
    </source>
</evidence>
<dbReference type="GO" id="GO:0052621">
    <property type="term" value="F:diguanylate cyclase activity"/>
    <property type="evidence" value="ECO:0007669"/>
    <property type="project" value="UniProtKB-EC"/>
</dbReference>
<protein>
    <recommendedName>
        <fullName evidence="1">diguanylate cyclase</fullName>
        <ecNumber evidence="1">2.7.7.65</ecNumber>
    </recommendedName>
</protein>
<feature type="domain" description="GGDEF" evidence="3">
    <location>
        <begin position="166"/>
        <end position="295"/>
    </location>
</feature>
<dbReference type="PANTHER" id="PTHR45138">
    <property type="entry name" value="REGULATORY COMPONENTS OF SENSORY TRANSDUCTION SYSTEM"/>
    <property type="match status" value="1"/>
</dbReference>
<dbReference type="SUPFAM" id="SSF55073">
    <property type="entry name" value="Nucleotide cyclase"/>
    <property type="match status" value="1"/>
</dbReference>
<dbReference type="InterPro" id="IPR043128">
    <property type="entry name" value="Rev_trsase/Diguanyl_cyclase"/>
</dbReference>
<dbReference type="AlphaFoldDB" id="A0A5C2HDQ8"/>
<dbReference type="Gene3D" id="3.30.70.270">
    <property type="match status" value="1"/>
</dbReference>
<dbReference type="Pfam" id="PF00990">
    <property type="entry name" value="GGDEF"/>
    <property type="match status" value="1"/>
</dbReference>
<evidence type="ECO:0000313" key="5">
    <source>
        <dbReference type="Proteomes" id="UP000322726"/>
    </source>
</evidence>
<evidence type="ECO:0000259" key="3">
    <source>
        <dbReference type="PROSITE" id="PS50887"/>
    </source>
</evidence>
<dbReference type="InterPro" id="IPR029787">
    <property type="entry name" value="Nucleotide_cyclase"/>
</dbReference>
<dbReference type="PANTHER" id="PTHR45138:SF9">
    <property type="entry name" value="DIGUANYLATE CYCLASE DGCM-RELATED"/>
    <property type="match status" value="1"/>
</dbReference>
<dbReference type="NCBIfam" id="TIGR00254">
    <property type="entry name" value="GGDEF"/>
    <property type="match status" value="1"/>
</dbReference>
<dbReference type="RefSeq" id="WP_130234193.1">
    <property type="nucleotide sequence ID" value="NZ_BMEF01000022.1"/>
</dbReference>
<dbReference type="InterPro" id="IPR000160">
    <property type="entry name" value="GGDEF_dom"/>
</dbReference>
<gene>
    <name evidence="4" type="ORF">APAC_2235</name>
</gene>
<reference evidence="4" key="2">
    <citation type="submission" date="2019-09" db="EMBL/GenBank/DDBJ databases">
        <title>Taxonomic note: a critical rebuttal of the proposed division of the genus Arcobacter into six genera, emended descriptions of Arcobacter anaerophilus and the genus Arcobacter, and an assessment of genus-level boundaries for Epsilonproteobacteria using in silico genomic comparator tools.</title>
        <authorList>
            <person name="On S.L.W."/>
            <person name="Miller W.G."/>
            <person name="Biggs P."/>
            <person name="Cornelius A."/>
            <person name="Vandamme P."/>
        </authorList>
    </citation>
    <scope>NUCLEOTIDE SEQUENCE [LARGE SCALE GENOMIC DNA]</scope>
    <source>
        <strain evidence="4">LMG 26638</strain>
    </source>
</reference>
<sequence>MINTDFNNYKILLSLVDSTSRKIGKDFIKTTALEIKKIFNAKEITITKDDLKKTQNIFSTTYNFKKTNEYLSKIPIVDQNNNTIGNINIFSLSKLSIKKDLFETLMIFAKRIATEIKRIQLENENIIISKQLEKLSITDGLTTLYNRRYFQKVCSDIFEQIKKDKIKATLAYIDIDNFKTINDTFGHNDGDIVLKKFAAILQNHSRKAIDYIFRLGGEEFCIISLNTPINYSYEYLARIMNKTIEEFNTTKYGEITLSIGLVEFDKKFENYSDIVNLADKKMYRAKKAGKNAIVK</sequence>
<keyword evidence="5" id="KW-1185">Reference proteome</keyword>
<dbReference type="OrthoDB" id="9790367at2"/>
<dbReference type="CDD" id="cd01949">
    <property type="entry name" value="GGDEF"/>
    <property type="match status" value="1"/>
</dbReference>
<name>A0A5C2HDQ8_9BACT</name>
<dbReference type="Proteomes" id="UP000322726">
    <property type="component" value="Chromosome"/>
</dbReference>
<dbReference type="KEGG" id="apai:APAC_2235"/>
<comment type="catalytic activity">
    <reaction evidence="2">
        <text>2 GTP = 3',3'-c-di-GMP + 2 diphosphate</text>
        <dbReference type="Rhea" id="RHEA:24898"/>
        <dbReference type="ChEBI" id="CHEBI:33019"/>
        <dbReference type="ChEBI" id="CHEBI:37565"/>
        <dbReference type="ChEBI" id="CHEBI:58805"/>
        <dbReference type="EC" id="2.7.7.65"/>
    </reaction>
</comment>
<organism evidence="4 5">
    <name type="scientific">Malaciobacter pacificus</name>
    <dbReference type="NCBI Taxonomy" id="1080223"/>
    <lineage>
        <taxon>Bacteria</taxon>
        <taxon>Pseudomonadati</taxon>
        <taxon>Campylobacterota</taxon>
        <taxon>Epsilonproteobacteria</taxon>
        <taxon>Campylobacterales</taxon>
        <taxon>Arcobacteraceae</taxon>
        <taxon>Malaciobacter</taxon>
    </lineage>
</organism>
<dbReference type="GO" id="GO:0043709">
    <property type="term" value="P:cell adhesion involved in single-species biofilm formation"/>
    <property type="evidence" value="ECO:0007669"/>
    <property type="project" value="TreeGrafter"/>
</dbReference>
<dbReference type="InterPro" id="IPR050469">
    <property type="entry name" value="Diguanylate_Cyclase"/>
</dbReference>
<evidence type="ECO:0000313" key="4">
    <source>
        <dbReference type="EMBL" id="QEP35296.1"/>
    </source>
</evidence>
<dbReference type="GO" id="GO:1902201">
    <property type="term" value="P:negative regulation of bacterial-type flagellum-dependent cell motility"/>
    <property type="evidence" value="ECO:0007669"/>
    <property type="project" value="TreeGrafter"/>
</dbReference>
<dbReference type="GO" id="GO:0005886">
    <property type="term" value="C:plasma membrane"/>
    <property type="evidence" value="ECO:0007669"/>
    <property type="project" value="TreeGrafter"/>
</dbReference>